<feature type="compositionally biased region" description="Low complexity" evidence="2">
    <location>
        <begin position="42"/>
        <end position="90"/>
    </location>
</feature>
<protein>
    <submittedName>
        <fullName evidence="4">Uncharacterized protein</fullName>
    </submittedName>
</protein>
<feature type="compositionally biased region" description="Low complexity" evidence="2">
    <location>
        <begin position="358"/>
        <end position="377"/>
    </location>
</feature>
<accession>A0A5E4BN53</accession>
<proteinExistence type="predicted"/>
<evidence type="ECO:0000256" key="1">
    <source>
        <dbReference type="SAM" id="Coils"/>
    </source>
</evidence>
<reference evidence="3" key="2">
    <citation type="submission" date="2020-08" db="EMBL/GenBank/DDBJ databases">
        <authorList>
            <person name="Shumante A."/>
            <person name="Zimin A.V."/>
            <person name="Puiu D."/>
            <person name="Salzberg S.L."/>
        </authorList>
    </citation>
    <scope>NUCLEOTIDE SEQUENCE</scope>
    <source>
        <strain evidence="3">WC2-LM</strain>
        <tissue evidence="3">Liver</tissue>
    </source>
</reference>
<dbReference type="Proteomes" id="UP000662637">
    <property type="component" value="Unassembled WGS sequence"/>
</dbReference>
<evidence type="ECO:0000313" key="3">
    <source>
        <dbReference type="EMBL" id="KAF7481001.1"/>
    </source>
</evidence>
<feature type="region of interest" description="Disordered" evidence="2">
    <location>
        <begin position="1"/>
        <end position="154"/>
    </location>
</feature>
<dbReference type="AlphaFoldDB" id="A0A5E4BN53"/>
<feature type="region of interest" description="Disordered" evidence="2">
    <location>
        <begin position="297"/>
        <end position="323"/>
    </location>
</feature>
<sequence>MKKASRSVGSVPKLSGTSKTQTVEKIKSENSSSASTGGKLVKSGTAASLSKTKSSDDLLAGMAGGVTVTNGVKGKKSTCPSAAPSASAPAMTTVENKSKISTGTTSSKRSTSAGSKESSSTRERLRERTRLNQSKKLPSAGQGANDVALAKRSRSRITTECDVRMSKSKSDNQISDKAALEAKVKDLLTLAKTKDVEILHLRNELRDMRAQLGINEDHFEGDEKSEEKETIIAHQPTDVESTLLQLQEQNTAIREELNQLKNENRMLKDRLNALGFSLEQRLDNSEKLFGYQSLSPEIATGNQSDGGGTLTSSVEGSAPGSVEDLLSQDENTLMDHQHSNSMDNLDSECSEVYQPLTSSDDALDAPSSSESEGIPSIERSRKGSSGNASEVSVACLTERIHQMEENQHSTSEELQATLQELADLQQITQELNSENERLGEEKVILMESLCQQSDKLEHFSRQIEYFRSLLDEHHISYVIDEDVKSGRYMELEQRYMDLAENARFEREQLLGVQQHLSNTLKMAEQDNKEAQEMIGALKERSHHMERIIESEQKGKAALAATLEEYKATVASDQIEMNRLKAQLENEKQKVAELYSIHNSGDKSDIQDLLESVRLDKEKAETLASSLQEDLAHTRNDANRLQDTIAKVEDEYRAFQEEAKKQIEDLNMTLEKLRSELEEKETERSDMKETIFELEDEVEQHRAVKLHDNLIISDLESK</sequence>
<dbReference type="PANTHER" id="PTHR23159">
    <property type="entry name" value="CENTROSOMAL PROTEIN 2"/>
    <property type="match status" value="1"/>
</dbReference>
<evidence type="ECO:0000313" key="4">
    <source>
        <dbReference type="EMBL" id="VTJ71048.1"/>
    </source>
</evidence>
<evidence type="ECO:0000256" key="2">
    <source>
        <dbReference type="SAM" id="MobiDB-lite"/>
    </source>
</evidence>
<gene>
    <name evidence="3" type="ORF">GHT09_007775</name>
    <name evidence="4" type="ORF">MONAX_5E032841</name>
</gene>
<reference evidence="4 5" key="1">
    <citation type="submission" date="2019-04" db="EMBL/GenBank/DDBJ databases">
        <authorList>
            <person name="Alioto T."/>
            <person name="Alioto T."/>
        </authorList>
    </citation>
    <scope>NUCLEOTIDE SEQUENCE [LARGE SCALE GENOMIC DNA]</scope>
</reference>
<dbReference type="EMBL" id="CABDUW010000538">
    <property type="protein sequence ID" value="VTJ71048.1"/>
    <property type="molecule type" value="Genomic_DNA"/>
</dbReference>
<feature type="compositionally biased region" description="Low complexity" evidence="2">
    <location>
        <begin position="99"/>
        <end position="118"/>
    </location>
</feature>
<dbReference type="EMBL" id="WJEC01000781">
    <property type="protein sequence ID" value="KAF7481002.1"/>
    <property type="molecule type" value="Genomic_DNA"/>
</dbReference>
<dbReference type="Proteomes" id="UP000335636">
    <property type="component" value="Unassembled WGS sequence"/>
</dbReference>
<keyword evidence="1" id="KW-0175">Coiled coil</keyword>
<dbReference type="PANTHER" id="PTHR23159:SF31">
    <property type="entry name" value="CENTROSOME-ASSOCIATED PROTEIN CEP250 ISOFORM X1"/>
    <property type="match status" value="1"/>
</dbReference>
<name>A0A5E4BN53_MARMO</name>
<evidence type="ECO:0000313" key="5">
    <source>
        <dbReference type="Proteomes" id="UP000335636"/>
    </source>
</evidence>
<dbReference type="EMBL" id="WJEC01000781">
    <property type="protein sequence ID" value="KAF7481001.1"/>
    <property type="molecule type" value="Genomic_DNA"/>
</dbReference>
<feature type="compositionally biased region" description="Basic and acidic residues" evidence="2">
    <location>
        <begin position="119"/>
        <end position="130"/>
    </location>
</feature>
<organism evidence="4 5">
    <name type="scientific">Marmota monax</name>
    <name type="common">Woodchuck</name>
    <dbReference type="NCBI Taxonomy" id="9995"/>
    <lineage>
        <taxon>Eukaryota</taxon>
        <taxon>Metazoa</taxon>
        <taxon>Chordata</taxon>
        <taxon>Craniata</taxon>
        <taxon>Vertebrata</taxon>
        <taxon>Euteleostomi</taxon>
        <taxon>Mammalia</taxon>
        <taxon>Eutheria</taxon>
        <taxon>Euarchontoglires</taxon>
        <taxon>Glires</taxon>
        <taxon>Rodentia</taxon>
        <taxon>Sciuromorpha</taxon>
        <taxon>Sciuridae</taxon>
        <taxon>Xerinae</taxon>
        <taxon>Marmotini</taxon>
        <taxon>Marmota</taxon>
    </lineage>
</organism>
<feature type="coiled-coil region" evidence="1">
    <location>
        <begin position="400"/>
        <end position="441"/>
    </location>
</feature>
<feature type="coiled-coil region" evidence="1">
    <location>
        <begin position="488"/>
        <end position="703"/>
    </location>
</feature>
<feature type="coiled-coil region" evidence="1">
    <location>
        <begin position="243"/>
        <end position="270"/>
    </location>
</feature>
<feature type="region of interest" description="Disordered" evidence="2">
    <location>
        <begin position="358"/>
        <end position="390"/>
    </location>
</feature>
<keyword evidence="5" id="KW-1185">Reference proteome</keyword>